<dbReference type="Proteomes" id="UP000221024">
    <property type="component" value="Unassembled WGS sequence"/>
</dbReference>
<dbReference type="InterPro" id="IPR038694">
    <property type="entry name" value="DUF427_sf"/>
</dbReference>
<reference evidence="2 3" key="1">
    <citation type="submission" date="2017-10" db="EMBL/GenBank/DDBJ databases">
        <title>Draft genome of Longimonas halophila.</title>
        <authorList>
            <person name="Goh K.M."/>
            <person name="Shamsir M.S."/>
            <person name="Lim S.W."/>
        </authorList>
    </citation>
    <scope>NUCLEOTIDE SEQUENCE [LARGE SCALE GENOMIC DNA]</scope>
    <source>
        <strain evidence="2 3">KCTC 42399</strain>
    </source>
</reference>
<dbReference type="AlphaFoldDB" id="A0A2H3NL10"/>
<dbReference type="EMBL" id="PDEP01000008">
    <property type="protein sequence ID" value="PEN06529.1"/>
    <property type="molecule type" value="Genomic_DNA"/>
</dbReference>
<accession>A0A2H3NL10</accession>
<protein>
    <recommendedName>
        <fullName evidence="1">DUF427 domain-containing protein</fullName>
    </recommendedName>
</protein>
<dbReference type="RefSeq" id="WP_098062422.1">
    <property type="nucleotide sequence ID" value="NZ_PDEP01000008.1"/>
</dbReference>
<dbReference type="Gene3D" id="2.170.150.40">
    <property type="entry name" value="Domain of unknown function (DUF427)"/>
    <property type="match status" value="1"/>
</dbReference>
<dbReference type="PANTHER" id="PTHR34310">
    <property type="entry name" value="DUF427 DOMAIN PROTEIN (AFU_ORTHOLOGUE AFUA_3G02220)"/>
    <property type="match status" value="1"/>
</dbReference>
<evidence type="ECO:0000313" key="2">
    <source>
        <dbReference type="EMBL" id="PEN06529.1"/>
    </source>
</evidence>
<evidence type="ECO:0000313" key="3">
    <source>
        <dbReference type="Proteomes" id="UP000221024"/>
    </source>
</evidence>
<dbReference type="OrthoDB" id="119916at2"/>
<keyword evidence="3" id="KW-1185">Reference proteome</keyword>
<gene>
    <name evidence="2" type="ORF">CRI93_09625</name>
</gene>
<proteinExistence type="predicted"/>
<name>A0A2H3NL10_9BACT</name>
<comment type="caution">
    <text evidence="2">The sequence shown here is derived from an EMBL/GenBank/DDBJ whole genome shotgun (WGS) entry which is preliminary data.</text>
</comment>
<evidence type="ECO:0000259" key="1">
    <source>
        <dbReference type="Pfam" id="PF04248"/>
    </source>
</evidence>
<sequence>MQAIWNDTVLAESDSTVVVEGNHYFPPESINETFFAESDHQTTCPWKGRASYYDVVVGDERNENAAWYYPEPKEKATHIKDHVAFWNGVRVVEAQATE</sequence>
<organism evidence="2 3">
    <name type="scientific">Longimonas halophila</name>
    <dbReference type="NCBI Taxonomy" id="1469170"/>
    <lineage>
        <taxon>Bacteria</taxon>
        <taxon>Pseudomonadati</taxon>
        <taxon>Rhodothermota</taxon>
        <taxon>Rhodothermia</taxon>
        <taxon>Rhodothermales</taxon>
        <taxon>Salisaetaceae</taxon>
        <taxon>Longimonas</taxon>
    </lineage>
</organism>
<feature type="domain" description="DUF427" evidence="1">
    <location>
        <begin position="1"/>
        <end position="87"/>
    </location>
</feature>
<dbReference type="InterPro" id="IPR007361">
    <property type="entry name" value="DUF427"/>
</dbReference>
<dbReference type="Pfam" id="PF04248">
    <property type="entry name" value="NTP_transf_9"/>
    <property type="match status" value="1"/>
</dbReference>
<dbReference type="PANTHER" id="PTHR34310:SF5">
    <property type="entry name" value="DUF427 DOMAIN PROTEIN (AFU_ORTHOLOGUE AFUA_3G02220)"/>
    <property type="match status" value="1"/>
</dbReference>